<dbReference type="EMBL" id="AP025591">
    <property type="protein sequence ID" value="BDG05232.1"/>
    <property type="molecule type" value="Genomic_DNA"/>
</dbReference>
<evidence type="ECO:0000256" key="1">
    <source>
        <dbReference type="SAM" id="SignalP"/>
    </source>
</evidence>
<reference evidence="3" key="1">
    <citation type="journal article" date="2022" name="Int. J. Syst. Evol. Microbiol.">
        <title>Anaeromyxobacter oryzae sp. nov., Anaeromyxobacter diazotrophicus sp. nov. and Anaeromyxobacter paludicola sp. nov., isolated from paddy soils.</title>
        <authorList>
            <person name="Itoh H."/>
            <person name="Xu Z."/>
            <person name="Mise K."/>
            <person name="Masuda Y."/>
            <person name="Ushijima N."/>
            <person name="Hayakawa C."/>
            <person name="Shiratori Y."/>
            <person name="Senoo K."/>
        </authorList>
    </citation>
    <scope>NUCLEOTIDE SEQUENCE [LARGE SCALE GENOMIC DNA]</scope>
    <source>
        <strain evidence="3">Red232</strain>
    </source>
</reference>
<evidence type="ECO:0000313" key="3">
    <source>
        <dbReference type="Proteomes" id="UP001162891"/>
    </source>
</evidence>
<evidence type="ECO:0000313" key="2">
    <source>
        <dbReference type="EMBL" id="BDG05232.1"/>
    </source>
</evidence>
<sequence length="174" mass="18717">MMRGPMRVLVLAAVLLSAMPALGAQAVAVSVEELARASDAVVRGRVTTSRAQRTDDGLRVFTTYEVRTSAVLRGQAPTIAHVVVPGGVVGRFGQRVDAAPAIAPDEEVVLFLRHAGPDAFRVTGLAQGKFSVVGPVARPDLSELTFIRTSVRHGERRAEEMPLAELERRVRSIR</sequence>
<keyword evidence="3" id="KW-1185">Reference proteome</keyword>
<gene>
    <name evidence="2" type="ORF">AMOR_42280</name>
</gene>
<evidence type="ECO:0008006" key="4">
    <source>
        <dbReference type="Google" id="ProtNLM"/>
    </source>
</evidence>
<protein>
    <recommendedName>
        <fullName evidence="4">CHRD domain-containing protein</fullName>
    </recommendedName>
</protein>
<feature type="signal peptide" evidence="1">
    <location>
        <begin position="1"/>
        <end position="23"/>
    </location>
</feature>
<proteinExistence type="predicted"/>
<dbReference type="Proteomes" id="UP001162891">
    <property type="component" value="Chromosome"/>
</dbReference>
<name>A0ABM7X0C5_9BACT</name>
<organism evidence="2 3">
    <name type="scientific">Anaeromyxobacter oryzae</name>
    <dbReference type="NCBI Taxonomy" id="2918170"/>
    <lineage>
        <taxon>Bacteria</taxon>
        <taxon>Pseudomonadati</taxon>
        <taxon>Myxococcota</taxon>
        <taxon>Myxococcia</taxon>
        <taxon>Myxococcales</taxon>
        <taxon>Cystobacterineae</taxon>
        <taxon>Anaeromyxobacteraceae</taxon>
        <taxon>Anaeromyxobacter</taxon>
    </lineage>
</organism>
<keyword evidence="1" id="KW-0732">Signal</keyword>
<feature type="chain" id="PRO_5046100761" description="CHRD domain-containing protein" evidence="1">
    <location>
        <begin position="24"/>
        <end position="174"/>
    </location>
</feature>
<accession>A0ABM7X0C5</accession>